<dbReference type="STRING" id="1218507.JF74_02240"/>
<organism evidence="4 5">
    <name type="scientific">Lactobacillus melliventris</name>
    <dbReference type="NCBI Taxonomy" id="1218507"/>
    <lineage>
        <taxon>Bacteria</taxon>
        <taxon>Bacillati</taxon>
        <taxon>Bacillota</taxon>
        <taxon>Bacilli</taxon>
        <taxon>Lactobacillales</taxon>
        <taxon>Lactobacillaceae</taxon>
        <taxon>Lactobacillus</taxon>
    </lineage>
</organism>
<dbReference type="EMBL" id="JXLI01000005">
    <property type="protein sequence ID" value="KJY58188.1"/>
    <property type="molecule type" value="Genomic_DNA"/>
</dbReference>
<proteinExistence type="inferred from homology"/>
<evidence type="ECO:0000259" key="3">
    <source>
        <dbReference type="Pfam" id="PF00881"/>
    </source>
</evidence>
<dbReference type="Proteomes" id="UP000033531">
    <property type="component" value="Unassembled WGS sequence"/>
</dbReference>
<dbReference type="Gene3D" id="3.40.109.10">
    <property type="entry name" value="NADH Oxidase"/>
    <property type="match status" value="1"/>
</dbReference>
<feature type="domain" description="Nitroreductase" evidence="3">
    <location>
        <begin position="17"/>
        <end position="194"/>
    </location>
</feature>
<comment type="similarity">
    <text evidence="1">Belongs to the nitroreductase family.</text>
</comment>
<dbReference type="PANTHER" id="PTHR43673">
    <property type="entry name" value="NAD(P)H NITROREDUCTASE YDGI-RELATED"/>
    <property type="match status" value="1"/>
</dbReference>
<dbReference type="AlphaFoldDB" id="A0A0F4LIM8"/>
<dbReference type="InterPro" id="IPR000415">
    <property type="entry name" value="Nitroreductase-like"/>
</dbReference>
<sequence length="217" mass="24920">MKDEKIINDNFEDVVFNRQSVRKFDPTVKISHEEFEKMIEETAKAPSACNLQAWHFVIVDTPEGKEKLKSYFMKFNMPQVETCSAMVLLFGDTEAYKSYRDLWTKAYHNGQIDKAKLDEVFSTFLPLYEHADYQTLVMDSSIDSALAAMQFMLVARSHGYESNPIGGYDVKKAAETFGLDPKRFVPVMAIAVGKRPKDEEPEVKSVRYPVKQIYNFA</sequence>
<evidence type="ECO:0000256" key="1">
    <source>
        <dbReference type="ARBA" id="ARBA00007118"/>
    </source>
</evidence>
<evidence type="ECO:0000313" key="4">
    <source>
        <dbReference type="EMBL" id="KJY58188.1"/>
    </source>
</evidence>
<dbReference type="OrthoDB" id="9782629at2"/>
<dbReference type="Pfam" id="PF00881">
    <property type="entry name" value="Nitroreductase"/>
    <property type="match status" value="1"/>
</dbReference>
<dbReference type="PANTHER" id="PTHR43673:SF10">
    <property type="entry name" value="NADH DEHYDROGENASE_NAD(P)H NITROREDUCTASE XCC3605-RELATED"/>
    <property type="match status" value="1"/>
</dbReference>
<dbReference type="HOGENOM" id="CLU_070764_4_5_9"/>
<dbReference type="InterPro" id="IPR029479">
    <property type="entry name" value="Nitroreductase"/>
</dbReference>
<evidence type="ECO:0000256" key="2">
    <source>
        <dbReference type="ARBA" id="ARBA00023002"/>
    </source>
</evidence>
<keyword evidence="2" id="KW-0560">Oxidoreductase</keyword>
<comment type="caution">
    <text evidence="4">The sequence shown here is derived from an EMBL/GenBank/DDBJ whole genome shotgun (WGS) entry which is preliminary data.</text>
</comment>
<dbReference type="CDD" id="cd02137">
    <property type="entry name" value="MhqN-like"/>
    <property type="match status" value="1"/>
</dbReference>
<protein>
    <recommendedName>
        <fullName evidence="3">Nitroreductase domain-containing protein</fullName>
    </recommendedName>
</protein>
<reference evidence="4 5" key="1">
    <citation type="submission" date="2015-01" db="EMBL/GenBank/DDBJ databases">
        <title>Comparative genomics of the lactic acid bacteria isolated from the honey bee gut.</title>
        <authorList>
            <person name="Ellegaard K.M."/>
            <person name="Tamarit D."/>
            <person name="Javelind E."/>
            <person name="Olofsson T."/>
            <person name="Andersson S.G."/>
            <person name="Vasquez A."/>
        </authorList>
    </citation>
    <scope>NUCLEOTIDE SEQUENCE [LARGE SCALE GENOMIC DNA]</scope>
    <source>
        <strain evidence="4 5">Hma8</strain>
    </source>
</reference>
<evidence type="ECO:0000313" key="5">
    <source>
        <dbReference type="Proteomes" id="UP000033531"/>
    </source>
</evidence>
<dbReference type="PATRIC" id="fig|1218507.3.peg.386"/>
<dbReference type="GO" id="GO:0016491">
    <property type="term" value="F:oxidoreductase activity"/>
    <property type="evidence" value="ECO:0007669"/>
    <property type="project" value="UniProtKB-KW"/>
</dbReference>
<dbReference type="RefSeq" id="WP_046324177.1">
    <property type="nucleotide sequence ID" value="NZ_JBHTMT010000011.1"/>
</dbReference>
<dbReference type="SUPFAM" id="SSF55469">
    <property type="entry name" value="FMN-dependent nitroreductase-like"/>
    <property type="match status" value="1"/>
</dbReference>
<gene>
    <name evidence="4" type="ORF">JF74_02240</name>
</gene>
<accession>A0A0F4LIM8</accession>
<name>A0A0F4LIM8_9LACO</name>